<evidence type="ECO:0000313" key="1">
    <source>
        <dbReference type="EMBL" id="MBB5488946.1"/>
    </source>
</evidence>
<proteinExistence type="predicted"/>
<dbReference type="RefSeq" id="WP_246420012.1">
    <property type="nucleotide sequence ID" value="NZ_BAAAKM010000013.1"/>
</dbReference>
<accession>A0A840WCI3</accession>
<comment type="caution">
    <text evidence="1">The sequence shown here is derived from an EMBL/GenBank/DDBJ whole genome shotgun (WGS) entry which is preliminary data.</text>
</comment>
<keyword evidence="2" id="KW-1185">Reference proteome</keyword>
<sequence>MTQLLRVQNFSVSSGGIAADEGQSPARAFGELLDRFHLEVVPGPSGVAHQPFWRE</sequence>
<organism evidence="1 2">
    <name type="scientific">Nocardiopsis metallicus</name>
    <dbReference type="NCBI Taxonomy" id="179819"/>
    <lineage>
        <taxon>Bacteria</taxon>
        <taxon>Bacillati</taxon>
        <taxon>Actinomycetota</taxon>
        <taxon>Actinomycetes</taxon>
        <taxon>Streptosporangiales</taxon>
        <taxon>Nocardiopsidaceae</taxon>
        <taxon>Nocardiopsis</taxon>
    </lineage>
</organism>
<name>A0A840WCI3_9ACTN</name>
<dbReference type="Proteomes" id="UP000579647">
    <property type="component" value="Unassembled WGS sequence"/>
</dbReference>
<reference evidence="1 2" key="1">
    <citation type="submission" date="2020-08" db="EMBL/GenBank/DDBJ databases">
        <title>Sequencing the genomes of 1000 actinobacteria strains.</title>
        <authorList>
            <person name="Klenk H.-P."/>
        </authorList>
    </citation>
    <scope>NUCLEOTIDE SEQUENCE [LARGE SCALE GENOMIC DNA]</scope>
    <source>
        <strain evidence="1 2">DSM 44598</strain>
    </source>
</reference>
<dbReference type="AlphaFoldDB" id="A0A840WCI3"/>
<dbReference type="EMBL" id="JACHDO010000001">
    <property type="protein sequence ID" value="MBB5488946.1"/>
    <property type="molecule type" value="Genomic_DNA"/>
</dbReference>
<gene>
    <name evidence="1" type="ORF">HNR07_000083</name>
</gene>
<evidence type="ECO:0000313" key="2">
    <source>
        <dbReference type="Proteomes" id="UP000579647"/>
    </source>
</evidence>
<protein>
    <submittedName>
        <fullName evidence="1">Uncharacterized protein</fullName>
    </submittedName>
</protein>